<keyword evidence="4" id="KW-1185">Reference proteome</keyword>
<gene>
    <name evidence="3" type="ORF">NGM99_12040</name>
</gene>
<accession>A0ABT1C968</accession>
<evidence type="ECO:0000313" key="4">
    <source>
        <dbReference type="Proteomes" id="UP001205906"/>
    </source>
</evidence>
<dbReference type="Pfam" id="PF18932">
    <property type="entry name" value="DUF5681"/>
    <property type="match status" value="1"/>
</dbReference>
<proteinExistence type="predicted"/>
<dbReference type="EMBL" id="JAMXQS010000005">
    <property type="protein sequence ID" value="MCO6050511.1"/>
    <property type="molecule type" value="Genomic_DNA"/>
</dbReference>
<organism evidence="3 4">
    <name type="scientific">Mesorhizobium liriopis</name>
    <dbReference type="NCBI Taxonomy" id="2953882"/>
    <lineage>
        <taxon>Bacteria</taxon>
        <taxon>Pseudomonadati</taxon>
        <taxon>Pseudomonadota</taxon>
        <taxon>Alphaproteobacteria</taxon>
        <taxon>Hyphomicrobiales</taxon>
        <taxon>Phyllobacteriaceae</taxon>
        <taxon>Mesorhizobium</taxon>
    </lineage>
</organism>
<dbReference type="Proteomes" id="UP001205906">
    <property type="component" value="Unassembled WGS sequence"/>
</dbReference>
<dbReference type="InterPro" id="IPR043736">
    <property type="entry name" value="DUF5681"/>
</dbReference>
<comment type="caution">
    <text evidence="3">The sequence shown here is derived from an EMBL/GenBank/DDBJ whole genome shotgun (WGS) entry which is preliminary data.</text>
</comment>
<name>A0ABT1C968_9HYPH</name>
<sequence length="157" mass="17136">MRKTAIKDYAVGYGRPPEHTRFKPGQSGNSRGRPKKDATLRGAVLEELLRRRTVRIDGKEQRLTQLEIIAKQLVKQGMEGRSSALKELIKLEPAIFGAILGQAAPQPGTEGQTGDDASLNDTDLAMMRWLLLSHDVTVAKTDGEEGDPEQTSAEAVS</sequence>
<dbReference type="RefSeq" id="WP_252819173.1">
    <property type="nucleotide sequence ID" value="NZ_JAMXQS010000005.1"/>
</dbReference>
<protein>
    <submittedName>
        <fullName evidence="3">DUF5681 domain-containing protein</fullName>
    </submittedName>
</protein>
<feature type="domain" description="DUF5681" evidence="2">
    <location>
        <begin position="19"/>
        <end position="91"/>
    </location>
</feature>
<evidence type="ECO:0000256" key="1">
    <source>
        <dbReference type="SAM" id="MobiDB-lite"/>
    </source>
</evidence>
<feature type="region of interest" description="Disordered" evidence="1">
    <location>
        <begin position="1"/>
        <end position="37"/>
    </location>
</feature>
<evidence type="ECO:0000313" key="3">
    <source>
        <dbReference type="EMBL" id="MCO6050511.1"/>
    </source>
</evidence>
<reference evidence="3 4" key="1">
    <citation type="submission" date="2022-06" db="EMBL/GenBank/DDBJ databases">
        <title>Mesorhizobium sp. strain RP14 Genome sequencing and assembly.</title>
        <authorList>
            <person name="Kim I."/>
        </authorList>
    </citation>
    <scope>NUCLEOTIDE SEQUENCE [LARGE SCALE GENOMIC DNA]</scope>
    <source>
        <strain evidence="4">RP14(2022)</strain>
    </source>
</reference>
<evidence type="ECO:0000259" key="2">
    <source>
        <dbReference type="Pfam" id="PF18932"/>
    </source>
</evidence>